<name>A0A1N6N931_9GAMM</name>
<comment type="similarity">
    <text evidence="5">Belongs to the ThrE exporter (TC 2.A.79) family.</text>
</comment>
<dbReference type="Proteomes" id="UP000241788">
    <property type="component" value="Unassembled WGS sequence"/>
</dbReference>
<feature type="transmembrane region" description="Helical" evidence="6">
    <location>
        <begin position="277"/>
        <end position="294"/>
    </location>
</feature>
<feature type="transmembrane region" description="Helical" evidence="6">
    <location>
        <begin position="124"/>
        <end position="146"/>
    </location>
</feature>
<feature type="transmembrane region" description="Helical" evidence="6">
    <location>
        <begin position="386"/>
        <end position="408"/>
    </location>
</feature>
<dbReference type="STRING" id="1604334.SAMN05421546_0166"/>
<keyword evidence="10" id="KW-1185">Reference proteome</keyword>
<dbReference type="OrthoDB" id="1490274at2"/>
<feature type="domain" description="Threonine/Serine exporter ThrE" evidence="8">
    <location>
        <begin position="284"/>
        <end position="404"/>
    </location>
</feature>
<dbReference type="InterPro" id="IPR024528">
    <property type="entry name" value="ThrE_2"/>
</dbReference>
<reference evidence="10" key="1">
    <citation type="submission" date="2017-01" db="EMBL/GenBank/DDBJ databases">
        <authorList>
            <person name="Varghese N."/>
            <person name="Submissions S."/>
        </authorList>
    </citation>
    <scope>NUCLEOTIDE SEQUENCE [LARGE SCALE GENOMIC DNA]</scope>
    <source>
        <strain evidence="10">UM1</strain>
    </source>
</reference>
<evidence type="ECO:0000256" key="1">
    <source>
        <dbReference type="ARBA" id="ARBA00004141"/>
    </source>
</evidence>
<keyword evidence="3 6" id="KW-1133">Transmembrane helix</keyword>
<proteinExistence type="inferred from homology"/>
<dbReference type="InterPro" id="IPR051361">
    <property type="entry name" value="ThrE/Ser_Exporter"/>
</dbReference>
<evidence type="ECO:0000256" key="3">
    <source>
        <dbReference type="ARBA" id="ARBA00022989"/>
    </source>
</evidence>
<dbReference type="PANTHER" id="PTHR31082:SF4">
    <property type="entry name" value="PHEROMONE-REGULATED MEMBRANE PROTEIN 10"/>
    <property type="match status" value="1"/>
</dbReference>
<dbReference type="AlphaFoldDB" id="A0A1N6N931"/>
<sequence length="414" mass="44393">MTHSPATLAPYAQRIAFLTELAERLHAYGTTAQRLEGALLGVADRLGVECEPWVNPTGMILTFRDPADELAADLTRVIRLPPGDTDLSRLSRADRIAEDVLAGTMGVAEGREALERIDLPRTTLWRVMQVLSYALVAGAVGCLLRLPWLDIATASLAGLGIGLLDQVSQRSQRFREPLEALAGMFAAAVAVLVASFIGPINMNTVIIAAVIVLLPGMALTNAVNELTSQHLVAGTARFAGAITTILKLTIGTMLTLTLADLVGLRPEIHYARPQPDWVEWMGLLVAGYAFAVAFRAARRDYPLVMIAATMGYLISRIGGDLWGDVAGVFLGAFSMTVAGNMYARWKNRPGALIRLPGIILLVPGSVSFRGLISLMQQQDVSAGQAALMAVLNILMALIAGLMFGNLLMQARRNL</sequence>
<accession>A0A1N6N931</accession>
<dbReference type="Pfam" id="PF12821">
    <property type="entry name" value="ThrE_2"/>
    <property type="match status" value="1"/>
</dbReference>
<feature type="transmembrane region" description="Helical" evidence="6">
    <location>
        <begin position="204"/>
        <end position="223"/>
    </location>
</feature>
<dbReference type="EMBL" id="FTLW01000001">
    <property type="protein sequence ID" value="SIP88624.1"/>
    <property type="molecule type" value="Genomic_DNA"/>
</dbReference>
<evidence type="ECO:0000259" key="8">
    <source>
        <dbReference type="Pfam" id="PF12821"/>
    </source>
</evidence>
<evidence type="ECO:0000259" key="7">
    <source>
        <dbReference type="Pfam" id="PF06738"/>
    </source>
</evidence>
<dbReference type="Pfam" id="PF06738">
    <property type="entry name" value="ThrE"/>
    <property type="match status" value="1"/>
</dbReference>
<evidence type="ECO:0000256" key="2">
    <source>
        <dbReference type="ARBA" id="ARBA00022692"/>
    </source>
</evidence>
<dbReference type="InterPro" id="IPR010619">
    <property type="entry name" value="ThrE-like_N"/>
</dbReference>
<organism evidence="9 10">
    <name type="scientific">Solilutibacter tolerans</name>
    <dbReference type="NCBI Taxonomy" id="1604334"/>
    <lineage>
        <taxon>Bacteria</taxon>
        <taxon>Pseudomonadati</taxon>
        <taxon>Pseudomonadota</taxon>
        <taxon>Gammaproteobacteria</taxon>
        <taxon>Lysobacterales</taxon>
        <taxon>Lysobacteraceae</taxon>
        <taxon>Solilutibacter</taxon>
    </lineage>
</organism>
<dbReference type="GO" id="GO:0016020">
    <property type="term" value="C:membrane"/>
    <property type="evidence" value="ECO:0007669"/>
    <property type="project" value="UniProtKB-SubCell"/>
</dbReference>
<feature type="transmembrane region" description="Helical" evidence="6">
    <location>
        <begin position="180"/>
        <end position="198"/>
    </location>
</feature>
<evidence type="ECO:0000256" key="4">
    <source>
        <dbReference type="ARBA" id="ARBA00023136"/>
    </source>
</evidence>
<comment type="subcellular location">
    <subcellularLocation>
        <location evidence="1">Membrane</location>
        <topology evidence="1">Multi-pass membrane protein</topology>
    </subcellularLocation>
</comment>
<evidence type="ECO:0000256" key="5">
    <source>
        <dbReference type="ARBA" id="ARBA00034125"/>
    </source>
</evidence>
<evidence type="ECO:0000256" key="6">
    <source>
        <dbReference type="SAM" id="Phobius"/>
    </source>
</evidence>
<gene>
    <name evidence="9" type="ORF">SAMN05421546_0166</name>
</gene>
<feature type="transmembrane region" description="Helical" evidence="6">
    <location>
        <begin position="235"/>
        <end position="257"/>
    </location>
</feature>
<protein>
    <submittedName>
        <fullName evidence="9">Uncharacterized membrane protein YjjP, DUF1212 family</fullName>
    </submittedName>
</protein>
<feature type="transmembrane region" description="Helical" evidence="6">
    <location>
        <begin position="301"/>
        <end position="319"/>
    </location>
</feature>
<dbReference type="RefSeq" id="WP_076584583.1">
    <property type="nucleotide sequence ID" value="NZ_FTLW01000001.1"/>
</dbReference>
<keyword evidence="4 6" id="KW-0472">Membrane</keyword>
<evidence type="ECO:0000313" key="9">
    <source>
        <dbReference type="EMBL" id="SIP88624.1"/>
    </source>
</evidence>
<dbReference type="GO" id="GO:0022857">
    <property type="term" value="F:transmembrane transporter activity"/>
    <property type="evidence" value="ECO:0007669"/>
    <property type="project" value="InterPro"/>
</dbReference>
<feature type="domain" description="Threonine/serine exporter-like N-terminal" evidence="7">
    <location>
        <begin position="17"/>
        <end position="258"/>
    </location>
</feature>
<keyword evidence="2 6" id="KW-0812">Transmembrane</keyword>
<feature type="transmembrane region" description="Helical" evidence="6">
    <location>
        <begin position="355"/>
        <end position="374"/>
    </location>
</feature>
<dbReference type="PANTHER" id="PTHR31082">
    <property type="entry name" value="PHEROMONE-REGULATED MEMBRANE PROTEIN 10"/>
    <property type="match status" value="1"/>
</dbReference>
<feature type="transmembrane region" description="Helical" evidence="6">
    <location>
        <begin position="325"/>
        <end position="343"/>
    </location>
</feature>
<evidence type="ECO:0000313" key="10">
    <source>
        <dbReference type="Proteomes" id="UP000241788"/>
    </source>
</evidence>